<evidence type="ECO:0000259" key="1">
    <source>
        <dbReference type="PROSITE" id="PS50968"/>
    </source>
</evidence>
<dbReference type="PANTHER" id="PTHR47597">
    <property type="entry name" value="IS A MEMBER OF THE PF|00364 BIOTIN-REQUIRING ENZYMES FAMILY-RELATED"/>
    <property type="match status" value="1"/>
</dbReference>
<dbReference type="InterPro" id="IPR053217">
    <property type="entry name" value="ACC_Biotin_Carrier"/>
</dbReference>
<comment type="caution">
    <text evidence="2">The sequence shown here is derived from an EMBL/GenBank/DDBJ whole genome shotgun (WGS) entry which is preliminary data.</text>
</comment>
<dbReference type="SUPFAM" id="SSF51230">
    <property type="entry name" value="Single hybrid motif"/>
    <property type="match status" value="1"/>
</dbReference>
<dbReference type="EMBL" id="MLJW01000426">
    <property type="protein sequence ID" value="OIQ87362.1"/>
    <property type="molecule type" value="Genomic_DNA"/>
</dbReference>
<dbReference type="GO" id="GO:0003989">
    <property type="term" value="F:acetyl-CoA carboxylase activity"/>
    <property type="evidence" value="ECO:0007669"/>
    <property type="project" value="InterPro"/>
</dbReference>
<feature type="domain" description="Lipoyl-binding" evidence="1">
    <location>
        <begin position="97"/>
        <end position="173"/>
    </location>
</feature>
<dbReference type="GO" id="GO:0009317">
    <property type="term" value="C:acetyl-CoA carboxylase complex"/>
    <property type="evidence" value="ECO:0007669"/>
    <property type="project" value="InterPro"/>
</dbReference>
<dbReference type="Gene3D" id="2.40.50.100">
    <property type="match status" value="1"/>
</dbReference>
<dbReference type="PANTHER" id="PTHR47597:SF1">
    <property type="entry name" value="IS A MEMBER OF THE PF|00364 BIOTIN-REQUIRING ENZYMES FAMILY-RELATED"/>
    <property type="match status" value="1"/>
</dbReference>
<sequence>MSDFTYQDLLQIVDLIKSSSHFAEFHLKVGDIELDLKRGIAAPAAAQAVVAKAAAPVQHRQHGPLGGGEIVVADEMPAAPQPGRTLRAPPVAYPEGAILIKSPMVGTFYRASEPGAKPFAEVGEAVEPETIVGIIEVMKLMNSIPAGNRGVITHILVGDGEPVEYGQVIVVIEPRLAA</sequence>
<organism evidence="2">
    <name type="scientific">mine drainage metagenome</name>
    <dbReference type="NCBI Taxonomy" id="410659"/>
    <lineage>
        <taxon>unclassified sequences</taxon>
        <taxon>metagenomes</taxon>
        <taxon>ecological metagenomes</taxon>
    </lineage>
</organism>
<dbReference type="PRINTS" id="PR01071">
    <property type="entry name" value="ACOABIOTINCC"/>
</dbReference>
<dbReference type="GO" id="GO:0006633">
    <property type="term" value="P:fatty acid biosynthetic process"/>
    <property type="evidence" value="ECO:0007669"/>
    <property type="project" value="InterPro"/>
</dbReference>
<proteinExistence type="predicted"/>
<dbReference type="InterPro" id="IPR001249">
    <property type="entry name" value="AcCoA_biotinCC"/>
</dbReference>
<dbReference type="NCBIfam" id="TIGR00531">
    <property type="entry name" value="BCCP"/>
    <property type="match status" value="1"/>
</dbReference>
<dbReference type="CDD" id="cd06850">
    <property type="entry name" value="biotinyl_domain"/>
    <property type="match status" value="1"/>
</dbReference>
<dbReference type="InterPro" id="IPR011053">
    <property type="entry name" value="Single_hybrid_motif"/>
</dbReference>
<protein>
    <submittedName>
        <fullName evidence="2">Biotin carboxyl carrier protein of acetyl-CoA carboxylase</fullName>
    </submittedName>
</protein>
<dbReference type="PROSITE" id="PS50968">
    <property type="entry name" value="BIOTINYL_LIPOYL"/>
    <property type="match status" value="1"/>
</dbReference>
<accession>A0A1J5QVM9</accession>
<evidence type="ECO:0000313" key="2">
    <source>
        <dbReference type="EMBL" id="OIQ87362.1"/>
    </source>
</evidence>
<dbReference type="Pfam" id="PF00364">
    <property type="entry name" value="Biotin_lipoyl"/>
    <property type="match status" value="1"/>
</dbReference>
<name>A0A1J5QVM9_9ZZZZ</name>
<gene>
    <name evidence="2" type="primary">accB_9</name>
    <name evidence="2" type="ORF">GALL_307810</name>
</gene>
<dbReference type="InterPro" id="IPR000089">
    <property type="entry name" value="Biotin_lipoyl"/>
</dbReference>
<dbReference type="AlphaFoldDB" id="A0A1J5QVM9"/>
<reference evidence="2" key="1">
    <citation type="submission" date="2016-10" db="EMBL/GenBank/DDBJ databases">
        <title>Sequence of Gallionella enrichment culture.</title>
        <authorList>
            <person name="Poehlein A."/>
            <person name="Muehling M."/>
            <person name="Daniel R."/>
        </authorList>
    </citation>
    <scope>NUCLEOTIDE SEQUENCE</scope>
</reference>